<dbReference type="AlphaFoldDB" id="A0A6H0Y5E7"/>
<evidence type="ECO:0000259" key="9">
    <source>
        <dbReference type="PROSITE" id="PS50164"/>
    </source>
</evidence>
<dbReference type="InterPro" id="IPR050381">
    <property type="entry name" value="SLX1_endonuclease"/>
</dbReference>
<dbReference type="PANTHER" id="PTHR20208">
    <property type="entry name" value="STRUCTURE-SPECIFIC ENDONUCLEASE SUBUNIT SLX1"/>
    <property type="match status" value="1"/>
</dbReference>
<keyword evidence="7" id="KW-0539">Nucleus</keyword>
<dbReference type="Gene3D" id="3.30.40.10">
    <property type="entry name" value="Zinc/RING finger domain, C3HC4 (zinc finger)"/>
    <property type="match status" value="1"/>
</dbReference>
<feature type="region of interest" description="Disordered" evidence="8">
    <location>
        <begin position="185"/>
        <end position="247"/>
    </location>
</feature>
<evidence type="ECO:0000256" key="6">
    <source>
        <dbReference type="ARBA" id="ARBA00023204"/>
    </source>
</evidence>
<dbReference type="PROSITE" id="PS50164">
    <property type="entry name" value="GIY_YIG"/>
    <property type="match status" value="1"/>
</dbReference>
<evidence type="ECO:0000256" key="7">
    <source>
        <dbReference type="ARBA" id="ARBA00023242"/>
    </source>
</evidence>
<keyword evidence="4" id="KW-0378">Hydrolase</keyword>
<dbReference type="FunFam" id="3.40.1440.10:FF:000006">
    <property type="entry name" value="Structure-specific endonuclease subunit SLX1"/>
    <property type="match status" value="1"/>
</dbReference>
<name>A0A6H0Y5E7_9PEZI</name>
<dbReference type="CDD" id="cd10455">
    <property type="entry name" value="GIY-YIG_SLX1"/>
    <property type="match status" value="1"/>
</dbReference>
<dbReference type="PANTHER" id="PTHR20208:SF10">
    <property type="entry name" value="STRUCTURE-SPECIFIC ENDONUCLEASE SUBUNIT SLX1"/>
    <property type="match status" value="1"/>
</dbReference>
<keyword evidence="1" id="KW-0540">Nuclease</keyword>
<protein>
    <recommendedName>
        <fullName evidence="9">GIY-YIG domain-containing protein</fullName>
    </recommendedName>
</protein>
<reference evidence="10 11" key="1">
    <citation type="journal article" date="2016" name="Sci. Rep.">
        <title>Peltaster fructicola genome reveals evolution from an invasive phytopathogen to an ectophytic parasite.</title>
        <authorList>
            <person name="Xu C."/>
            <person name="Chen H."/>
            <person name="Gleason M.L."/>
            <person name="Xu J.R."/>
            <person name="Liu H."/>
            <person name="Zhang R."/>
            <person name="Sun G."/>
        </authorList>
    </citation>
    <scope>NUCLEOTIDE SEQUENCE [LARGE SCALE GENOMIC DNA]</scope>
    <source>
        <strain evidence="10 11">LNHT1506</strain>
    </source>
</reference>
<dbReference type="Gene3D" id="3.40.1440.10">
    <property type="entry name" value="GIY-YIG endonuclease"/>
    <property type="match status" value="1"/>
</dbReference>
<dbReference type="GO" id="GO:0008821">
    <property type="term" value="F:crossover junction DNA endonuclease activity"/>
    <property type="evidence" value="ECO:0007669"/>
    <property type="project" value="TreeGrafter"/>
</dbReference>
<dbReference type="SUPFAM" id="SSF82771">
    <property type="entry name" value="GIY-YIG endonuclease"/>
    <property type="match status" value="1"/>
</dbReference>
<dbReference type="GO" id="GO:0033557">
    <property type="term" value="C:Slx1-Slx4 complex"/>
    <property type="evidence" value="ECO:0007669"/>
    <property type="project" value="TreeGrafter"/>
</dbReference>
<evidence type="ECO:0000256" key="4">
    <source>
        <dbReference type="ARBA" id="ARBA00022801"/>
    </source>
</evidence>
<evidence type="ECO:0000313" key="10">
    <source>
        <dbReference type="EMBL" id="QIX02223.1"/>
    </source>
</evidence>
<evidence type="ECO:0000256" key="1">
    <source>
        <dbReference type="ARBA" id="ARBA00022722"/>
    </source>
</evidence>
<dbReference type="InterPro" id="IPR035901">
    <property type="entry name" value="GIY-YIG_endonuc_sf"/>
</dbReference>
<dbReference type="InterPro" id="IPR000305">
    <property type="entry name" value="GIY-YIG_endonuc"/>
</dbReference>
<evidence type="ECO:0000313" key="11">
    <source>
        <dbReference type="Proteomes" id="UP000503462"/>
    </source>
</evidence>
<dbReference type="InterPro" id="IPR013083">
    <property type="entry name" value="Znf_RING/FYVE/PHD"/>
</dbReference>
<dbReference type="GO" id="GO:0000724">
    <property type="term" value="P:double-strand break repair via homologous recombination"/>
    <property type="evidence" value="ECO:0007669"/>
    <property type="project" value="TreeGrafter"/>
</dbReference>
<dbReference type="Proteomes" id="UP000503462">
    <property type="component" value="Chromosome 5"/>
</dbReference>
<evidence type="ECO:0000256" key="5">
    <source>
        <dbReference type="ARBA" id="ARBA00023172"/>
    </source>
</evidence>
<organism evidence="10 11">
    <name type="scientific">Peltaster fructicola</name>
    <dbReference type="NCBI Taxonomy" id="286661"/>
    <lineage>
        <taxon>Eukaryota</taxon>
        <taxon>Fungi</taxon>
        <taxon>Dikarya</taxon>
        <taxon>Ascomycota</taxon>
        <taxon>Pezizomycotina</taxon>
        <taxon>Dothideomycetes</taxon>
        <taxon>Dothideomycetes incertae sedis</taxon>
        <taxon>Peltaster</taxon>
    </lineage>
</organism>
<sequence>MDKGLRPIPALYACYLLRSTVRHGSLYVGSTPDPVRRLKQHNGVSKGGAVRTSKDSLRPWEVTCLVTGFPSKIAALQFEWAWQNTHLTRHIAADTRITQAKAKVRISPKTGRVRKRTRRPALCVSKAWTQMELACCYAQTQPAALVPTEGQCPKCADKLIWIELVRELSLRMRGEVEITKLFKPPRTSKKKTMADQDDEDVLPGAEDEELEDEDVWHNLSQSSMDIDELVTPEKPATRTTHRRRAFKVASDQIIEDSDWDEAEVLS</sequence>
<evidence type="ECO:0000256" key="3">
    <source>
        <dbReference type="ARBA" id="ARBA00022763"/>
    </source>
</evidence>
<keyword evidence="11" id="KW-1185">Reference proteome</keyword>
<keyword evidence="3" id="KW-0227">DNA damage</keyword>
<dbReference type="OrthoDB" id="24645at2759"/>
<keyword evidence="2" id="KW-0255">Endonuclease</keyword>
<dbReference type="EMBL" id="CP051143">
    <property type="protein sequence ID" value="QIX02223.1"/>
    <property type="molecule type" value="Genomic_DNA"/>
</dbReference>
<dbReference type="Pfam" id="PF01541">
    <property type="entry name" value="GIY-YIG"/>
    <property type="match status" value="1"/>
</dbReference>
<accession>A0A6H0Y5E7</accession>
<evidence type="ECO:0000256" key="2">
    <source>
        <dbReference type="ARBA" id="ARBA00022759"/>
    </source>
</evidence>
<keyword evidence="5" id="KW-0233">DNA recombination</keyword>
<keyword evidence="6" id="KW-0234">DNA repair</keyword>
<feature type="compositionally biased region" description="Acidic residues" evidence="8">
    <location>
        <begin position="195"/>
        <end position="214"/>
    </location>
</feature>
<gene>
    <name evidence="10" type="ORF">AMS68_007740</name>
</gene>
<evidence type="ECO:0000256" key="8">
    <source>
        <dbReference type="SAM" id="MobiDB-lite"/>
    </source>
</evidence>
<feature type="domain" description="GIY-YIG" evidence="9">
    <location>
        <begin position="10"/>
        <end position="92"/>
    </location>
</feature>
<proteinExistence type="predicted"/>
<dbReference type="GO" id="GO:0017108">
    <property type="term" value="F:5'-flap endonuclease activity"/>
    <property type="evidence" value="ECO:0007669"/>
    <property type="project" value="TreeGrafter"/>
</dbReference>